<evidence type="ECO:0008006" key="4">
    <source>
        <dbReference type="Google" id="ProtNLM"/>
    </source>
</evidence>
<proteinExistence type="predicted"/>
<comment type="caution">
    <text evidence="2">The sequence shown here is derived from an EMBL/GenBank/DDBJ whole genome shotgun (WGS) entry which is preliminary data.</text>
</comment>
<evidence type="ECO:0000313" key="3">
    <source>
        <dbReference type="Proteomes" id="UP000712947"/>
    </source>
</evidence>
<dbReference type="RefSeq" id="WP_050143391.1">
    <property type="nucleotide sequence ID" value="NZ_CABHYO010000007.1"/>
</dbReference>
<gene>
    <name evidence="2" type="ORF">HB991_12540</name>
</gene>
<dbReference type="Gene3D" id="2.60.40.2040">
    <property type="entry name" value="CFA/I fimbrial subunit E, pilin domain"/>
    <property type="match status" value="1"/>
</dbReference>
<reference evidence="2" key="1">
    <citation type="submission" date="2020-03" db="EMBL/GenBank/DDBJ databases">
        <authorList>
            <person name="Kislichkina A."/>
            <person name="Dentovskaya S."/>
            <person name="Shaikhutdinov R."/>
            <person name="Ivanov S."/>
            <person name="Sizova A."/>
            <person name="Solomentsev V."/>
            <person name="Bogun A."/>
        </authorList>
    </citation>
    <scope>NUCLEOTIDE SEQUENCE</scope>
    <source>
        <strain evidence="2">SCPM-O-B-7610</strain>
    </source>
</reference>
<protein>
    <recommendedName>
        <fullName evidence="4">Alpha-related fimbriae minor subunit 1</fullName>
    </recommendedName>
</protein>
<sequence>MKKTLLSIITMAIVTSSSAYAAHSLQKDIVVEAEIVEPLILTKADGSPLNSLKLLPDLEYTRMQSSGLNRDPRGSQDPIYLGVRQAVKITANQGEKVKISLAEDFDMLNTGRKSLSPSVYIDNLKLDFGKSHKLMLDNKAQTSELRVVGAPPRDAEPGDKYTGTLKLVMESAP</sequence>
<dbReference type="AlphaFoldDB" id="A0AA44CMG4"/>
<accession>A0AA44CMG4</accession>
<organism evidence="2 3">
    <name type="scientific">Yersinia mollaretii</name>
    <dbReference type="NCBI Taxonomy" id="33060"/>
    <lineage>
        <taxon>Bacteria</taxon>
        <taxon>Pseudomonadati</taxon>
        <taxon>Pseudomonadota</taxon>
        <taxon>Gammaproteobacteria</taxon>
        <taxon>Enterobacterales</taxon>
        <taxon>Yersiniaceae</taxon>
        <taxon>Yersinia</taxon>
    </lineage>
</organism>
<evidence type="ECO:0000256" key="1">
    <source>
        <dbReference type="SAM" id="SignalP"/>
    </source>
</evidence>
<name>A0AA44CMG4_YERMO</name>
<dbReference type="InterPro" id="IPR007540">
    <property type="entry name" value="Fimbrial_CS1-type"/>
</dbReference>
<evidence type="ECO:0000313" key="2">
    <source>
        <dbReference type="EMBL" id="NIL23334.1"/>
    </source>
</evidence>
<dbReference type="EMBL" id="JAASAI010000012">
    <property type="protein sequence ID" value="NIL23334.1"/>
    <property type="molecule type" value="Genomic_DNA"/>
</dbReference>
<keyword evidence="1" id="KW-0732">Signal</keyword>
<dbReference type="Pfam" id="PF04449">
    <property type="entry name" value="Fimbrial_CS1"/>
    <property type="match status" value="1"/>
</dbReference>
<feature type="chain" id="PRO_5041287065" description="Alpha-related fimbriae minor subunit 1" evidence="1">
    <location>
        <begin position="22"/>
        <end position="173"/>
    </location>
</feature>
<feature type="signal peptide" evidence="1">
    <location>
        <begin position="1"/>
        <end position="21"/>
    </location>
</feature>
<dbReference type="GO" id="GO:0009289">
    <property type="term" value="C:pilus"/>
    <property type="evidence" value="ECO:0007669"/>
    <property type="project" value="InterPro"/>
</dbReference>
<dbReference type="Proteomes" id="UP000712947">
    <property type="component" value="Unassembled WGS sequence"/>
</dbReference>